<dbReference type="OrthoDB" id="9793400at2"/>
<proteinExistence type="predicted"/>
<evidence type="ECO:0000256" key="4">
    <source>
        <dbReference type="SAM" id="MobiDB-lite"/>
    </source>
</evidence>
<feature type="domain" description="HTH araC/xylS-type" evidence="5">
    <location>
        <begin position="80"/>
        <end position="178"/>
    </location>
</feature>
<dbReference type="Gene3D" id="1.10.10.60">
    <property type="entry name" value="Homeodomain-like"/>
    <property type="match status" value="1"/>
</dbReference>
<evidence type="ECO:0000256" key="2">
    <source>
        <dbReference type="ARBA" id="ARBA00023125"/>
    </source>
</evidence>
<gene>
    <name evidence="6" type="ORF">GHK62_07395</name>
</gene>
<accession>A0A6N7LAG1</accession>
<reference evidence="6 7" key="1">
    <citation type="journal article" date="2013" name="Genome Biol.">
        <title>Comparative genomics of the core and accessory genomes of 48 Sinorhizobium strains comprising five genospecies.</title>
        <authorList>
            <person name="Sugawara M."/>
            <person name="Epstein B."/>
            <person name="Badgley B.D."/>
            <person name="Unno T."/>
            <person name="Xu L."/>
            <person name="Reese J."/>
            <person name="Gyaneshwar P."/>
            <person name="Denny R."/>
            <person name="Mudge J."/>
            <person name="Bharti A.K."/>
            <person name="Farmer A.D."/>
            <person name="May G.D."/>
            <person name="Woodward J.E."/>
            <person name="Medigue C."/>
            <person name="Vallenet D."/>
            <person name="Lajus A."/>
            <person name="Rouy Z."/>
            <person name="Martinez-Vaz B."/>
            <person name="Tiffin P."/>
            <person name="Young N.D."/>
            <person name="Sadowsky M.J."/>
        </authorList>
    </citation>
    <scope>NUCLEOTIDE SEQUENCE [LARGE SCALE GENOMIC DNA]</scope>
    <source>
        <strain evidence="6 7">USDA4894</strain>
    </source>
</reference>
<dbReference type="SUPFAM" id="SSF46689">
    <property type="entry name" value="Homeodomain-like"/>
    <property type="match status" value="2"/>
</dbReference>
<dbReference type="Pfam" id="PF12833">
    <property type="entry name" value="HTH_18"/>
    <property type="match status" value="1"/>
</dbReference>
<dbReference type="InterPro" id="IPR009057">
    <property type="entry name" value="Homeodomain-like_sf"/>
</dbReference>
<dbReference type="SMART" id="SM00342">
    <property type="entry name" value="HTH_ARAC"/>
    <property type="match status" value="1"/>
</dbReference>
<comment type="caution">
    <text evidence="6">The sequence shown here is derived from an EMBL/GenBank/DDBJ whole genome shotgun (WGS) entry which is preliminary data.</text>
</comment>
<evidence type="ECO:0000313" key="6">
    <source>
        <dbReference type="EMBL" id="MQX14596.1"/>
    </source>
</evidence>
<dbReference type="PANTHER" id="PTHR46796:SF6">
    <property type="entry name" value="ARAC SUBFAMILY"/>
    <property type="match status" value="1"/>
</dbReference>
<dbReference type="RefSeq" id="WP_153437692.1">
    <property type="nucleotide sequence ID" value="NZ_CP121660.1"/>
</dbReference>
<protein>
    <submittedName>
        <fullName evidence="6">Helix-turn-helix domain-containing protein</fullName>
    </submittedName>
</protein>
<dbReference type="Proteomes" id="UP000439983">
    <property type="component" value="Unassembled WGS sequence"/>
</dbReference>
<dbReference type="AlphaFoldDB" id="A0A6N7LAG1"/>
<evidence type="ECO:0000259" key="5">
    <source>
        <dbReference type="PROSITE" id="PS01124"/>
    </source>
</evidence>
<keyword evidence="3" id="KW-0804">Transcription</keyword>
<dbReference type="PROSITE" id="PS01124">
    <property type="entry name" value="HTH_ARAC_FAMILY_2"/>
    <property type="match status" value="1"/>
</dbReference>
<feature type="compositionally biased region" description="Basic and acidic residues" evidence="4">
    <location>
        <begin position="14"/>
        <end position="23"/>
    </location>
</feature>
<dbReference type="PANTHER" id="PTHR46796">
    <property type="entry name" value="HTH-TYPE TRANSCRIPTIONAL ACTIVATOR RHAS-RELATED"/>
    <property type="match status" value="1"/>
</dbReference>
<feature type="region of interest" description="Disordered" evidence="4">
    <location>
        <begin position="1"/>
        <end position="29"/>
    </location>
</feature>
<organism evidence="6 7">
    <name type="scientific">Sinorhizobium terangae</name>
    <dbReference type="NCBI Taxonomy" id="110322"/>
    <lineage>
        <taxon>Bacteria</taxon>
        <taxon>Pseudomonadati</taxon>
        <taxon>Pseudomonadota</taxon>
        <taxon>Alphaproteobacteria</taxon>
        <taxon>Hyphomicrobiales</taxon>
        <taxon>Rhizobiaceae</taxon>
        <taxon>Sinorhizobium/Ensifer group</taxon>
        <taxon>Sinorhizobium</taxon>
    </lineage>
</organism>
<evidence type="ECO:0000256" key="3">
    <source>
        <dbReference type="ARBA" id="ARBA00023163"/>
    </source>
</evidence>
<evidence type="ECO:0000313" key="7">
    <source>
        <dbReference type="Proteomes" id="UP000439983"/>
    </source>
</evidence>
<dbReference type="EMBL" id="WITC01000032">
    <property type="protein sequence ID" value="MQX14596.1"/>
    <property type="molecule type" value="Genomic_DNA"/>
</dbReference>
<evidence type="ECO:0000256" key="1">
    <source>
        <dbReference type="ARBA" id="ARBA00023015"/>
    </source>
</evidence>
<sequence length="194" mass="21696">MDRLIQPKNINETSMDRPDRREPVAIVPGPARVPSSIGLESEALRDSRDVQAGADTSHPIGGIRIYPGQGDGALSDRQFERVVAYVSRNMDGPLRVRELAAEVGLSPSHFTRAFSVRLGKSPYAFIMEQRMHHARNLMMNTGQKLTEIAGNCGLADQAHLTRMFRRFEGTTPARWRRLRRSDPKADCQTLETQG</sequence>
<keyword evidence="7" id="KW-1185">Reference proteome</keyword>
<dbReference type="InterPro" id="IPR018060">
    <property type="entry name" value="HTH_AraC"/>
</dbReference>
<dbReference type="InterPro" id="IPR050204">
    <property type="entry name" value="AraC_XylS_family_regulators"/>
</dbReference>
<keyword evidence="1" id="KW-0805">Transcription regulation</keyword>
<dbReference type="GO" id="GO:0003700">
    <property type="term" value="F:DNA-binding transcription factor activity"/>
    <property type="evidence" value="ECO:0007669"/>
    <property type="project" value="InterPro"/>
</dbReference>
<keyword evidence="2" id="KW-0238">DNA-binding</keyword>
<dbReference type="GO" id="GO:0043565">
    <property type="term" value="F:sequence-specific DNA binding"/>
    <property type="evidence" value="ECO:0007669"/>
    <property type="project" value="InterPro"/>
</dbReference>
<name>A0A6N7LAG1_SINTE</name>